<evidence type="ECO:0000313" key="2">
    <source>
        <dbReference type="Proteomes" id="UP000078534"/>
    </source>
</evidence>
<dbReference type="Proteomes" id="UP000078534">
    <property type="component" value="Unassembled WGS sequence"/>
</dbReference>
<keyword evidence="2" id="KW-1185">Reference proteome</keyword>
<sequence length="153" mass="17892">MFPWNKQFPFDQKGFTQHINKMNPKEVENYIQSVMKNVFGEDFTQSFPFQGELTQNEKRGNTAKKSSPEIFETNDFVYVKLPVSKDDVGKIKIQHTNHQLIVHNYPNQSDQNKYLLPSPVKRKGAKARFIEGCLEIQFIRLHDHSISEVDISY</sequence>
<protein>
    <submittedName>
        <fullName evidence="1">Uncharacterized protein</fullName>
    </submittedName>
</protein>
<comment type="caution">
    <text evidence="1">The sequence shown here is derived from an EMBL/GenBank/DDBJ whole genome shotgun (WGS) entry which is preliminary data.</text>
</comment>
<dbReference type="EMBL" id="LWSG01000015">
    <property type="protein sequence ID" value="OAS86136.1"/>
    <property type="molecule type" value="Genomic_DNA"/>
</dbReference>
<accession>A0A179SWD3</accession>
<dbReference type="CDD" id="cd00298">
    <property type="entry name" value="ACD_sHsps_p23-like"/>
    <property type="match status" value="1"/>
</dbReference>
<organism evidence="1 2">
    <name type="scientific">Metabacillus litoralis</name>
    <dbReference type="NCBI Taxonomy" id="152268"/>
    <lineage>
        <taxon>Bacteria</taxon>
        <taxon>Bacillati</taxon>
        <taxon>Bacillota</taxon>
        <taxon>Bacilli</taxon>
        <taxon>Bacillales</taxon>
        <taxon>Bacillaceae</taxon>
        <taxon>Metabacillus</taxon>
    </lineage>
</organism>
<proteinExistence type="predicted"/>
<dbReference type="STRING" id="152268.A6K24_22700"/>
<evidence type="ECO:0000313" key="1">
    <source>
        <dbReference type="EMBL" id="OAS86136.1"/>
    </source>
</evidence>
<dbReference type="InterPro" id="IPR008978">
    <property type="entry name" value="HSP20-like_chaperone"/>
</dbReference>
<reference evidence="2" key="1">
    <citation type="submission" date="2016-04" db="EMBL/GenBank/DDBJ databases">
        <authorList>
            <person name="Lyu Z."/>
            <person name="Lyu W."/>
        </authorList>
    </citation>
    <scope>NUCLEOTIDE SEQUENCE [LARGE SCALE GENOMIC DNA]</scope>
    <source>
        <strain evidence="2">C44</strain>
    </source>
</reference>
<dbReference type="RefSeq" id="WP_066332783.1">
    <property type="nucleotide sequence ID" value="NZ_LWSG01000015.1"/>
</dbReference>
<dbReference type="AlphaFoldDB" id="A0A179SWD3"/>
<gene>
    <name evidence="1" type="ORF">A6K24_22700</name>
</gene>
<dbReference type="OrthoDB" id="2905328at2"/>
<dbReference type="SUPFAM" id="SSF49764">
    <property type="entry name" value="HSP20-like chaperones"/>
    <property type="match status" value="1"/>
</dbReference>
<name>A0A179SWD3_9BACI</name>